<dbReference type="Proteomes" id="UP000523196">
    <property type="component" value="Unassembled WGS sequence"/>
</dbReference>
<gene>
    <name evidence="1" type="ORF">H4F98_10995</name>
</gene>
<dbReference type="AlphaFoldDB" id="A0A7W3Y6G2"/>
<dbReference type="PIRSF" id="PIRSF034110">
    <property type="entry name" value="DUF1203"/>
    <property type="match status" value="1"/>
</dbReference>
<proteinExistence type="predicted"/>
<dbReference type="Pfam" id="PF06718">
    <property type="entry name" value="DUF1203"/>
    <property type="match status" value="1"/>
</dbReference>
<organism evidence="1 2">
    <name type="scientific">Marilutibacter spongiae</name>
    <dbReference type="NCBI Taxonomy" id="2025720"/>
    <lineage>
        <taxon>Bacteria</taxon>
        <taxon>Pseudomonadati</taxon>
        <taxon>Pseudomonadota</taxon>
        <taxon>Gammaproteobacteria</taxon>
        <taxon>Lysobacterales</taxon>
        <taxon>Lysobacteraceae</taxon>
        <taxon>Marilutibacter</taxon>
    </lineage>
</organism>
<protein>
    <submittedName>
        <fullName evidence="1">DUF1203 domain-containing protein</fullName>
    </submittedName>
</protein>
<keyword evidence="2" id="KW-1185">Reference proteome</keyword>
<accession>A0A7W3Y6G2</accession>
<comment type="caution">
    <text evidence="1">The sequence shown here is derived from an EMBL/GenBank/DDBJ whole genome shotgun (WGS) entry which is preliminary data.</text>
</comment>
<name>A0A7W3Y6G2_9GAMM</name>
<dbReference type="EMBL" id="JACHTF010000011">
    <property type="protein sequence ID" value="MBB1061094.1"/>
    <property type="molecule type" value="Genomic_DNA"/>
</dbReference>
<evidence type="ECO:0000313" key="2">
    <source>
        <dbReference type="Proteomes" id="UP000523196"/>
    </source>
</evidence>
<evidence type="ECO:0000313" key="1">
    <source>
        <dbReference type="EMBL" id="MBB1061094.1"/>
    </source>
</evidence>
<dbReference type="RefSeq" id="WP_182687618.1">
    <property type="nucleotide sequence ID" value="NZ_JACHTF010000011.1"/>
</dbReference>
<dbReference type="InterPro" id="IPR009593">
    <property type="entry name" value="DUF1203"/>
</dbReference>
<sequence>MATPPRFRIAALPPDPFAALFELDDTALAARGARRFVADRPRTYPCRVSLVDADVGEEVLLVAHPHHVSPSPYRASGAIFVRRHARRASPGIDEVPPRFRSKLLSVRGYGTNGDLLDADVVPGDALEACIRAMLERGEIEFLHLHHARHGCYLCRVDRVATA</sequence>
<reference evidence="1 2" key="1">
    <citation type="submission" date="2020-08" db="EMBL/GenBank/DDBJ databases">
        <authorList>
            <person name="Xu S."/>
            <person name="Li A."/>
        </authorList>
    </citation>
    <scope>NUCLEOTIDE SEQUENCE [LARGE SCALE GENOMIC DNA]</scope>
    <source>
        <strain evidence="1 2">119BY6-57</strain>
    </source>
</reference>